<keyword evidence="2" id="KW-1185">Reference proteome</keyword>
<protein>
    <submittedName>
        <fullName evidence="1">Uncharacterized protein</fullName>
    </submittedName>
</protein>
<accession>A0A4R1F3H7</accession>
<dbReference type="OrthoDB" id="9789845at2"/>
<evidence type="ECO:0000313" key="1">
    <source>
        <dbReference type="EMBL" id="TCJ86989.1"/>
    </source>
</evidence>
<proteinExistence type="predicted"/>
<comment type="caution">
    <text evidence="1">The sequence shown here is derived from an EMBL/GenBank/DDBJ whole genome shotgun (WGS) entry which is preliminary data.</text>
</comment>
<dbReference type="RefSeq" id="WP_131905308.1">
    <property type="nucleotide sequence ID" value="NZ_BAAAFU010000004.1"/>
</dbReference>
<dbReference type="EMBL" id="SMFQ01000003">
    <property type="protein sequence ID" value="TCJ86989.1"/>
    <property type="molecule type" value="Genomic_DNA"/>
</dbReference>
<dbReference type="Proteomes" id="UP000294887">
    <property type="component" value="Unassembled WGS sequence"/>
</dbReference>
<gene>
    <name evidence="1" type="ORF">EV695_1490</name>
</gene>
<organism evidence="1 2">
    <name type="scientific">Cocleimonas flava</name>
    <dbReference type="NCBI Taxonomy" id="634765"/>
    <lineage>
        <taxon>Bacteria</taxon>
        <taxon>Pseudomonadati</taxon>
        <taxon>Pseudomonadota</taxon>
        <taxon>Gammaproteobacteria</taxon>
        <taxon>Thiotrichales</taxon>
        <taxon>Thiotrichaceae</taxon>
        <taxon>Cocleimonas</taxon>
    </lineage>
</organism>
<reference evidence="1 2" key="1">
    <citation type="submission" date="2019-03" db="EMBL/GenBank/DDBJ databases">
        <title>Genomic Encyclopedia of Type Strains, Phase IV (KMG-IV): sequencing the most valuable type-strain genomes for metagenomic binning, comparative biology and taxonomic classification.</title>
        <authorList>
            <person name="Goeker M."/>
        </authorList>
    </citation>
    <scope>NUCLEOTIDE SEQUENCE [LARGE SCALE GENOMIC DNA]</scope>
    <source>
        <strain evidence="1 2">DSM 24830</strain>
    </source>
</reference>
<sequence>MAQKTYSDYSNDEMLQLTQGVISYLDGWQLSTEQMLAVLGLGDLVKSRHIQGFRMGERVFPESSELMIRIDHIIGIADALRTTFPFSDKMRLMWLRKPHRRFRKNTPLAVIMSDDSPNGLLKVRMEVDCAYGYAISEAMQDAAKKS</sequence>
<name>A0A4R1F3H7_9GAMM</name>
<dbReference type="AlphaFoldDB" id="A0A4R1F3H7"/>
<evidence type="ECO:0000313" key="2">
    <source>
        <dbReference type="Proteomes" id="UP000294887"/>
    </source>
</evidence>